<organism evidence="1 2">
    <name type="scientific">Heterorhabditis bacteriophora</name>
    <name type="common">Entomopathogenic nematode worm</name>
    <dbReference type="NCBI Taxonomy" id="37862"/>
    <lineage>
        <taxon>Eukaryota</taxon>
        <taxon>Metazoa</taxon>
        <taxon>Ecdysozoa</taxon>
        <taxon>Nematoda</taxon>
        <taxon>Chromadorea</taxon>
        <taxon>Rhabditida</taxon>
        <taxon>Rhabditina</taxon>
        <taxon>Rhabditomorpha</taxon>
        <taxon>Strongyloidea</taxon>
        <taxon>Heterorhabditidae</taxon>
        <taxon>Heterorhabditis</taxon>
    </lineage>
</organism>
<accession>A0A1I7X1V4</accession>
<dbReference type="Proteomes" id="UP000095283">
    <property type="component" value="Unplaced"/>
</dbReference>
<evidence type="ECO:0000313" key="1">
    <source>
        <dbReference type="Proteomes" id="UP000095283"/>
    </source>
</evidence>
<dbReference type="WBParaSite" id="Hba_11429">
    <property type="protein sequence ID" value="Hba_11429"/>
    <property type="gene ID" value="Hba_11429"/>
</dbReference>
<dbReference type="AlphaFoldDB" id="A0A1I7X1V4"/>
<sequence length="127" mass="14945">MDDALSGFLNWCQERGIKFTGLEIHGAERVYTIYYSLIIMIITETTTQSFTTPSYLGEVIDANDLPLSSRNFWVTQENDLKEIWNKVLLELMSFVIIELMALFYDKYSLCVLKQHYYIQDRDIPKQQ</sequence>
<reference evidence="2" key="1">
    <citation type="submission" date="2016-11" db="UniProtKB">
        <authorList>
            <consortium name="WormBaseParasite"/>
        </authorList>
    </citation>
    <scope>IDENTIFICATION</scope>
</reference>
<evidence type="ECO:0000313" key="2">
    <source>
        <dbReference type="WBParaSite" id="Hba_11429"/>
    </source>
</evidence>
<keyword evidence="1" id="KW-1185">Reference proteome</keyword>
<protein>
    <submittedName>
        <fullName evidence="2">Transmembrane protein 231</fullName>
    </submittedName>
</protein>
<name>A0A1I7X1V4_HETBA</name>
<proteinExistence type="predicted"/>